<comment type="caution">
    <text evidence="1">The sequence shown here is derived from an EMBL/GenBank/DDBJ whole genome shotgun (WGS) entry which is preliminary data.</text>
</comment>
<dbReference type="EMBL" id="CAMXCT030001042">
    <property type="protein sequence ID" value="CAL4773381.1"/>
    <property type="molecule type" value="Genomic_DNA"/>
</dbReference>
<dbReference type="AlphaFoldDB" id="A0A9P1C6Q9"/>
<evidence type="ECO:0000313" key="1">
    <source>
        <dbReference type="EMBL" id="CAI3986069.1"/>
    </source>
</evidence>
<dbReference type="EMBL" id="CAMXCT020001042">
    <property type="protein sequence ID" value="CAL1139444.1"/>
    <property type="molecule type" value="Genomic_DNA"/>
</dbReference>
<sequence length="118" mass="12891">MFCRGPQKCIAEKRIEAKLRLAGENVPLVSFLALRSALKNTLIREMSIQVPSSHLAPADRASHPSMCTCAQVPSSHLAPADRYSALWGIVAFLGESYADFWVCSKIADILAQGQKDSM</sequence>
<name>A0A9P1C6Q9_9DINO</name>
<protein>
    <submittedName>
        <fullName evidence="1">Uncharacterized protein</fullName>
    </submittedName>
</protein>
<reference evidence="2" key="2">
    <citation type="submission" date="2024-04" db="EMBL/GenBank/DDBJ databases">
        <authorList>
            <person name="Chen Y."/>
            <person name="Shah S."/>
            <person name="Dougan E. K."/>
            <person name="Thang M."/>
            <person name="Chan C."/>
        </authorList>
    </citation>
    <scope>NUCLEOTIDE SEQUENCE [LARGE SCALE GENOMIC DNA]</scope>
</reference>
<organism evidence="1">
    <name type="scientific">Cladocopium goreaui</name>
    <dbReference type="NCBI Taxonomy" id="2562237"/>
    <lineage>
        <taxon>Eukaryota</taxon>
        <taxon>Sar</taxon>
        <taxon>Alveolata</taxon>
        <taxon>Dinophyceae</taxon>
        <taxon>Suessiales</taxon>
        <taxon>Symbiodiniaceae</taxon>
        <taxon>Cladocopium</taxon>
    </lineage>
</organism>
<keyword evidence="3" id="KW-1185">Reference proteome</keyword>
<evidence type="ECO:0000313" key="3">
    <source>
        <dbReference type="Proteomes" id="UP001152797"/>
    </source>
</evidence>
<evidence type="ECO:0000313" key="2">
    <source>
        <dbReference type="EMBL" id="CAL1139444.1"/>
    </source>
</evidence>
<reference evidence="1" key="1">
    <citation type="submission" date="2022-10" db="EMBL/GenBank/DDBJ databases">
        <authorList>
            <person name="Chen Y."/>
            <person name="Dougan E. K."/>
            <person name="Chan C."/>
            <person name="Rhodes N."/>
            <person name="Thang M."/>
        </authorList>
    </citation>
    <scope>NUCLEOTIDE SEQUENCE</scope>
</reference>
<dbReference type="EMBL" id="CAMXCT010001042">
    <property type="protein sequence ID" value="CAI3986069.1"/>
    <property type="molecule type" value="Genomic_DNA"/>
</dbReference>
<gene>
    <name evidence="1" type="ORF">C1SCF055_LOCUS13449</name>
</gene>
<proteinExistence type="predicted"/>
<dbReference type="Proteomes" id="UP001152797">
    <property type="component" value="Unassembled WGS sequence"/>
</dbReference>
<accession>A0A9P1C6Q9</accession>